<dbReference type="Proteomes" id="UP001152795">
    <property type="component" value="Unassembled WGS sequence"/>
</dbReference>
<evidence type="ECO:0000256" key="2">
    <source>
        <dbReference type="SAM" id="SignalP"/>
    </source>
</evidence>
<accession>A0A7D9M746</accession>
<comment type="caution">
    <text evidence="3">The sequence shown here is derived from an EMBL/GenBank/DDBJ whole genome shotgun (WGS) entry which is preliminary data.</text>
</comment>
<organism evidence="3 4">
    <name type="scientific">Paramuricea clavata</name>
    <name type="common">Red gorgonian</name>
    <name type="synonym">Violescent sea-whip</name>
    <dbReference type="NCBI Taxonomy" id="317549"/>
    <lineage>
        <taxon>Eukaryota</taxon>
        <taxon>Metazoa</taxon>
        <taxon>Cnidaria</taxon>
        <taxon>Anthozoa</taxon>
        <taxon>Octocorallia</taxon>
        <taxon>Malacalcyonacea</taxon>
        <taxon>Plexauridae</taxon>
        <taxon>Paramuricea</taxon>
    </lineage>
</organism>
<feature type="region of interest" description="Disordered" evidence="1">
    <location>
        <begin position="112"/>
        <end position="217"/>
    </location>
</feature>
<sequence>MSIPLAVIGRLILVINCLVNENLPPLDHVITDGRLNYNALQHVENILTHTRRDDVLEILQQTMAGNFNLLERHERHIHRTLNQFHNDRDHASHEWPAWCYRCTKNNHPLRQETSVHSTENGNVVVSDTEGATQNNERYMEARSRDPDLSHPSAHRPRDPQTSKPQANQRESPLPVLDDRALRSTRSLLPQPSTPLENPPREEPRQPPRCNICGKNME</sequence>
<feature type="chain" id="PRO_5043478859" evidence="2">
    <location>
        <begin position="18"/>
        <end position="217"/>
    </location>
</feature>
<dbReference type="AlphaFoldDB" id="A0A7D9M746"/>
<feature type="non-terminal residue" evidence="3">
    <location>
        <position position="217"/>
    </location>
</feature>
<feature type="compositionally biased region" description="Basic and acidic residues" evidence="1">
    <location>
        <begin position="137"/>
        <end position="148"/>
    </location>
</feature>
<evidence type="ECO:0000256" key="1">
    <source>
        <dbReference type="SAM" id="MobiDB-lite"/>
    </source>
</evidence>
<proteinExistence type="predicted"/>
<name>A0A7D9M746_PARCT</name>
<dbReference type="EMBL" id="CACRXK020036753">
    <property type="protein sequence ID" value="CAB4044894.1"/>
    <property type="molecule type" value="Genomic_DNA"/>
</dbReference>
<keyword evidence="4" id="KW-1185">Reference proteome</keyword>
<dbReference type="OrthoDB" id="10652685at2759"/>
<evidence type="ECO:0000313" key="4">
    <source>
        <dbReference type="Proteomes" id="UP001152795"/>
    </source>
</evidence>
<protein>
    <submittedName>
        <fullName evidence="3">Uncharacterized protein</fullName>
    </submittedName>
</protein>
<feature type="compositionally biased region" description="Polar residues" evidence="1">
    <location>
        <begin position="161"/>
        <end position="170"/>
    </location>
</feature>
<reference evidence="3" key="1">
    <citation type="submission" date="2020-04" db="EMBL/GenBank/DDBJ databases">
        <authorList>
            <person name="Alioto T."/>
            <person name="Alioto T."/>
            <person name="Gomez Garrido J."/>
        </authorList>
    </citation>
    <scope>NUCLEOTIDE SEQUENCE</scope>
    <source>
        <strain evidence="3">A484AB</strain>
    </source>
</reference>
<evidence type="ECO:0000313" key="3">
    <source>
        <dbReference type="EMBL" id="CAB4044894.1"/>
    </source>
</evidence>
<gene>
    <name evidence="3" type="ORF">PACLA_8A083114</name>
</gene>
<feature type="compositionally biased region" description="Polar residues" evidence="1">
    <location>
        <begin position="112"/>
        <end position="136"/>
    </location>
</feature>
<keyword evidence="2" id="KW-0732">Signal</keyword>
<feature type="signal peptide" evidence="2">
    <location>
        <begin position="1"/>
        <end position="17"/>
    </location>
</feature>